<dbReference type="Gene3D" id="3.40.1710.10">
    <property type="entry name" value="abc type-2 transporter like domain"/>
    <property type="match status" value="1"/>
</dbReference>
<dbReference type="InterPro" id="IPR051449">
    <property type="entry name" value="ABC-2_transporter_component"/>
</dbReference>
<dbReference type="Pfam" id="PF12698">
    <property type="entry name" value="ABC2_membrane_3"/>
    <property type="match status" value="1"/>
</dbReference>
<gene>
    <name evidence="8" type="primary">ybhR_4</name>
    <name evidence="8" type="ORF">SDC9_04309</name>
</gene>
<evidence type="ECO:0000256" key="1">
    <source>
        <dbReference type="ARBA" id="ARBA00004651"/>
    </source>
</evidence>
<feature type="domain" description="ABC-2 type transporter transmembrane" evidence="7">
    <location>
        <begin position="33"/>
        <end position="365"/>
    </location>
</feature>
<keyword evidence="3 6" id="KW-0812">Transmembrane</keyword>
<feature type="transmembrane region" description="Helical" evidence="6">
    <location>
        <begin position="259"/>
        <end position="283"/>
    </location>
</feature>
<evidence type="ECO:0000256" key="5">
    <source>
        <dbReference type="ARBA" id="ARBA00023136"/>
    </source>
</evidence>
<protein>
    <submittedName>
        <fullName evidence="8">Putative multidrug ABC transporter permease YbhR</fullName>
    </submittedName>
</protein>
<evidence type="ECO:0000256" key="3">
    <source>
        <dbReference type="ARBA" id="ARBA00022692"/>
    </source>
</evidence>
<evidence type="ECO:0000259" key="7">
    <source>
        <dbReference type="Pfam" id="PF12698"/>
    </source>
</evidence>
<organism evidence="8">
    <name type="scientific">bioreactor metagenome</name>
    <dbReference type="NCBI Taxonomy" id="1076179"/>
    <lineage>
        <taxon>unclassified sequences</taxon>
        <taxon>metagenomes</taxon>
        <taxon>ecological metagenomes</taxon>
    </lineage>
</organism>
<dbReference type="InterPro" id="IPR013525">
    <property type="entry name" value="ABC2_TM"/>
</dbReference>
<evidence type="ECO:0000256" key="6">
    <source>
        <dbReference type="SAM" id="Phobius"/>
    </source>
</evidence>
<keyword evidence="4 6" id="KW-1133">Transmembrane helix</keyword>
<sequence>MNFWQIIKRELQQLFIKDAKRAFYLFGASATYAVLFGLLYMTGVVNYVPMVVYDQDQTQLSRSLVRAFEDSDRYRVVAYVSTQEEMEGYLQDKTAQAALAIPPDFNKDIKLGRASQIMLEANGANIIIGNTIMSSAQEIMMGFSAGVGRSLLETVGQLPDPALNRAAPIDFRLRVLNNPILSYLDFFVLGVAMAALQQGVLLSVGASMTNEKFEEFHDTSPVVMLLGKITPYWLGGVLSYMLALLIAVQGFGIPCRGSLTSIILVGAAFLFTVAIMGSLMALICKDEVGFTQLSLSYTVPAFIYSGYTWPLHAMGIFSKVLASLFPITYAANNVRDLMLAGYAPMLHYGVFTLLVAGLLLFAIAVRLYGRKLQLRKIPEQAALMR</sequence>
<dbReference type="GO" id="GO:0005886">
    <property type="term" value="C:plasma membrane"/>
    <property type="evidence" value="ECO:0007669"/>
    <property type="project" value="UniProtKB-SubCell"/>
</dbReference>
<feature type="transmembrane region" description="Helical" evidence="6">
    <location>
        <begin position="21"/>
        <end position="41"/>
    </location>
</feature>
<comment type="caution">
    <text evidence="8">The sequence shown here is derived from an EMBL/GenBank/DDBJ whole genome shotgun (WGS) entry which is preliminary data.</text>
</comment>
<evidence type="ECO:0000256" key="4">
    <source>
        <dbReference type="ARBA" id="ARBA00022989"/>
    </source>
</evidence>
<dbReference type="GO" id="GO:0140359">
    <property type="term" value="F:ABC-type transporter activity"/>
    <property type="evidence" value="ECO:0007669"/>
    <property type="project" value="InterPro"/>
</dbReference>
<feature type="transmembrane region" description="Helical" evidence="6">
    <location>
        <begin position="304"/>
        <end position="325"/>
    </location>
</feature>
<keyword evidence="2" id="KW-1003">Cell membrane</keyword>
<dbReference type="PANTHER" id="PTHR30294">
    <property type="entry name" value="MEMBRANE COMPONENT OF ABC TRANSPORTER YHHJ-RELATED"/>
    <property type="match status" value="1"/>
</dbReference>
<feature type="transmembrane region" description="Helical" evidence="6">
    <location>
        <begin position="345"/>
        <end position="368"/>
    </location>
</feature>
<evidence type="ECO:0000256" key="2">
    <source>
        <dbReference type="ARBA" id="ARBA00022475"/>
    </source>
</evidence>
<comment type="subcellular location">
    <subcellularLocation>
        <location evidence="1">Cell membrane</location>
        <topology evidence="1">Multi-pass membrane protein</topology>
    </subcellularLocation>
</comment>
<accession>A0A644SWY9</accession>
<feature type="transmembrane region" description="Helical" evidence="6">
    <location>
        <begin position="232"/>
        <end position="253"/>
    </location>
</feature>
<proteinExistence type="predicted"/>
<reference evidence="8" key="1">
    <citation type="submission" date="2019-08" db="EMBL/GenBank/DDBJ databases">
        <authorList>
            <person name="Kucharzyk K."/>
            <person name="Murdoch R.W."/>
            <person name="Higgins S."/>
            <person name="Loffler F."/>
        </authorList>
    </citation>
    <scope>NUCLEOTIDE SEQUENCE</scope>
</reference>
<dbReference type="EMBL" id="VSSQ01000007">
    <property type="protein sequence ID" value="MPL58767.1"/>
    <property type="molecule type" value="Genomic_DNA"/>
</dbReference>
<name>A0A644SWY9_9ZZZZ</name>
<dbReference type="PANTHER" id="PTHR30294:SF29">
    <property type="entry name" value="MULTIDRUG ABC TRANSPORTER PERMEASE YBHS-RELATED"/>
    <property type="match status" value="1"/>
</dbReference>
<dbReference type="AlphaFoldDB" id="A0A644SWY9"/>
<feature type="transmembrane region" description="Helical" evidence="6">
    <location>
        <begin position="180"/>
        <end position="204"/>
    </location>
</feature>
<evidence type="ECO:0000313" key="8">
    <source>
        <dbReference type="EMBL" id="MPL58767.1"/>
    </source>
</evidence>
<keyword evidence="5 6" id="KW-0472">Membrane</keyword>